<dbReference type="EMBL" id="MHSK01000009">
    <property type="protein sequence ID" value="OHA42605.1"/>
    <property type="molecule type" value="Genomic_DNA"/>
</dbReference>
<dbReference type="Proteomes" id="UP000177269">
    <property type="component" value="Unassembled WGS sequence"/>
</dbReference>
<evidence type="ECO:0000313" key="2">
    <source>
        <dbReference type="EMBL" id="OHA42605.1"/>
    </source>
</evidence>
<reference evidence="2 3" key="1">
    <citation type="journal article" date="2016" name="Nat. Commun.">
        <title>Thousands of microbial genomes shed light on interconnected biogeochemical processes in an aquifer system.</title>
        <authorList>
            <person name="Anantharaman K."/>
            <person name="Brown C.T."/>
            <person name="Hug L.A."/>
            <person name="Sharon I."/>
            <person name="Castelle C.J."/>
            <person name="Probst A.J."/>
            <person name="Thomas B.C."/>
            <person name="Singh A."/>
            <person name="Wilkins M.J."/>
            <person name="Karaoz U."/>
            <person name="Brodie E.L."/>
            <person name="Williams K.H."/>
            <person name="Hubbard S.S."/>
            <person name="Banfield J.F."/>
        </authorList>
    </citation>
    <scope>NUCLEOTIDE SEQUENCE [LARGE SCALE GENOMIC DNA]</scope>
</reference>
<gene>
    <name evidence="2" type="ORF">A3G52_00105</name>
</gene>
<protein>
    <recommendedName>
        <fullName evidence="1">DUF5678 domain-containing protein</fullName>
    </recommendedName>
</protein>
<feature type="domain" description="DUF5678" evidence="1">
    <location>
        <begin position="19"/>
        <end position="56"/>
    </location>
</feature>
<name>A0A1G2P2N3_9BACT</name>
<dbReference type="AlphaFoldDB" id="A0A1G2P2N3"/>
<evidence type="ECO:0000313" key="3">
    <source>
        <dbReference type="Proteomes" id="UP000177269"/>
    </source>
</evidence>
<dbReference type="InterPro" id="IPR043734">
    <property type="entry name" value="DUF5678"/>
</dbReference>
<sequence>MVLWIEKCIIKNMTKDWTKLYKKHKGQWVALLNDENTVVSSGKTAKEAAGKAKDKGFHHVFLTRIPDELLSFVGFSR</sequence>
<proteinExistence type="predicted"/>
<evidence type="ECO:0000259" key="1">
    <source>
        <dbReference type="Pfam" id="PF18929"/>
    </source>
</evidence>
<dbReference type="Pfam" id="PF18929">
    <property type="entry name" value="DUF5678"/>
    <property type="match status" value="1"/>
</dbReference>
<accession>A0A1G2P2N3</accession>
<organism evidence="2 3">
    <name type="scientific">Candidatus Taylorbacteria bacterium RIFCSPLOWO2_12_FULL_43_20</name>
    <dbReference type="NCBI Taxonomy" id="1802332"/>
    <lineage>
        <taxon>Bacteria</taxon>
        <taxon>Candidatus Tayloriibacteriota</taxon>
    </lineage>
</organism>
<comment type="caution">
    <text evidence="2">The sequence shown here is derived from an EMBL/GenBank/DDBJ whole genome shotgun (WGS) entry which is preliminary data.</text>
</comment>